<dbReference type="InterPro" id="IPR056013">
    <property type="entry name" value="DUF7591"/>
</dbReference>
<keyword evidence="5" id="KW-1185">Reference proteome</keyword>
<evidence type="ECO:0000259" key="3">
    <source>
        <dbReference type="Pfam" id="PF24511"/>
    </source>
</evidence>
<dbReference type="EMBL" id="CAJGYM010000118">
    <property type="protein sequence ID" value="CAD6198224.1"/>
    <property type="molecule type" value="Genomic_DNA"/>
</dbReference>
<gene>
    <name evidence="4" type="ORF">CAUJ_LOCUS14130</name>
</gene>
<sequence>MRSIAWLIFLASSVAASLVQCPDGIVQFPLGQEVNGTWPESQPQPITSSSTCYIVFNIPSASILHLTFNTLNLDPKTIIPNGKVMNVVLNGTGVTEVVTPGTATITIDGAQQNTSNAAFSIFYSYHEITNPLFSLPIVAGVYQQTELQLILFEFSFTLTSNTSDNLHYIIFLAYYGEEVWDYGATDCLAFYAPTGLITSGNDIVMNNNGVWEFDVANVTVFQSRTAHFGPILGIFGYQKPTNSGVDWSEYTAKAWETKKYEMDAENQPIFVFMRQDNGKYDVVSNIISTGGDLTIYEGFAEILPNGTVNGNFVANFNKSNTLPPSTFVNLTYTFYVNRGKVSFQLSEIPGPTTPQPSTTTTSNVETSTRKIPTTTKGSLRNSFVMGFAIILSMIALKDQNFM</sequence>
<protein>
    <recommendedName>
        <fullName evidence="3">DUF7591 domain-containing protein</fullName>
    </recommendedName>
</protein>
<name>A0A8S1HVB4_9PELO</name>
<evidence type="ECO:0000313" key="4">
    <source>
        <dbReference type="EMBL" id="CAD6198224.1"/>
    </source>
</evidence>
<feature type="signal peptide" evidence="2">
    <location>
        <begin position="1"/>
        <end position="16"/>
    </location>
</feature>
<feature type="chain" id="PRO_5035848676" description="DUF7591 domain-containing protein" evidence="2">
    <location>
        <begin position="17"/>
        <end position="402"/>
    </location>
</feature>
<accession>A0A8S1HVB4</accession>
<reference evidence="4" key="1">
    <citation type="submission" date="2020-10" db="EMBL/GenBank/DDBJ databases">
        <authorList>
            <person name="Kikuchi T."/>
        </authorList>
    </citation>
    <scope>NUCLEOTIDE SEQUENCE</scope>
    <source>
        <strain evidence="4">NKZ352</strain>
    </source>
</reference>
<evidence type="ECO:0000256" key="2">
    <source>
        <dbReference type="SAM" id="SignalP"/>
    </source>
</evidence>
<proteinExistence type="predicted"/>
<feature type="region of interest" description="Disordered" evidence="1">
    <location>
        <begin position="346"/>
        <end position="375"/>
    </location>
</feature>
<evidence type="ECO:0000313" key="5">
    <source>
        <dbReference type="Proteomes" id="UP000835052"/>
    </source>
</evidence>
<evidence type="ECO:0000256" key="1">
    <source>
        <dbReference type="SAM" id="MobiDB-lite"/>
    </source>
</evidence>
<comment type="caution">
    <text evidence="4">The sequence shown here is derived from an EMBL/GenBank/DDBJ whole genome shotgun (WGS) entry which is preliminary data.</text>
</comment>
<keyword evidence="2" id="KW-0732">Signal</keyword>
<feature type="compositionally biased region" description="Low complexity" evidence="1">
    <location>
        <begin position="355"/>
        <end position="366"/>
    </location>
</feature>
<dbReference type="Pfam" id="PF24511">
    <property type="entry name" value="DUF7591"/>
    <property type="match status" value="1"/>
</dbReference>
<dbReference type="Proteomes" id="UP000835052">
    <property type="component" value="Unassembled WGS sequence"/>
</dbReference>
<feature type="domain" description="DUF7591" evidence="3">
    <location>
        <begin position="252"/>
        <end position="347"/>
    </location>
</feature>
<dbReference type="AlphaFoldDB" id="A0A8S1HVB4"/>
<organism evidence="4 5">
    <name type="scientific">Caenorhabditis auriculariae</name>
    <dbReference type="NCBI Taxonomy" id="2777116"/>
    <lineage>
        <taxon>Eukaryota</taxon>
        <taxon>Metazoa</taxon>
        <taxon>Ecdysozoa</taxon>
        <taxon>Nematoda</taxon>
        <taxon>Chromadorea</taxon>
        <taxon>Rhabditida</taxon>
        <taxon>Rhabditina</taxon>
        <taxon>Rhabditomorpha</taxon>
        <taxon>Rhabditoidea</taxon>
        <taxon>Rhabditidae</taxon>
        <taxon>Peloderinae</taxon>
        <taxon>Caenorhabditis</taxon>
    </lineage>
</organism>